<dbReference type="PANTHER" id="PTHR43245:SF23">
    <property type="entry name" value="NAD(P)-BINDING DOMAIN-CONTAINING PROTEIN"/>
    <property type="match status" value="1"/>
</dbReference>
<organism evidence="2 3">
    <name type="scientific">Euzebya pacifica</name>
    <dbReference type="NCBI Taxonomy" id="1608957"/>
    <lineage>
        <taxon>Bacteria</taxon>
        <taxon>Bacillati</taxon>
        <taxon>Actinomycetota</taxon>
        <taxon>Nitriliruptoria</taxon>
        <taxon>Euzebyales</taxon>
    </lineage>
</organism>
<protein>
    <submittedName>
        <fullName evidence="2">UDP-glucose 4-epimerase</fullName>
    </submittedName>
</protein>
<dbReference type="EMBL" id="CP031165">
    <property type="protein sequence ID" value="AXV05162.1"/>
    <property type="molecule type" value="Genomic_DNA"/>
</dbReference>
<keyword evidence="3" id="KW-1185">Reference proteome</keyword>
<dbReference type="AlphaFoldDB" id="A0A346XSG5"/>
<evidence type="ECO:0000259" key="1">
    <source>
        <dbReference type="Pfam" id="PF01370"/>
    </source>
</evidence>
<accession>A0A346XSG5</accession>
<dbReference type="InterPro" id="IPR001509">
    <property type="entry name" value="Epimerase_deHydtase"/>
</dbReference>
<dbReference type="Pfam" id="PF01370">
    <property type="entry name" value="Epimerase"/>
    <property type="match status" value="1"/>
</dbReference>
<sequence length="325" mass="35932">MAPFFVEAGHDVTGLDTGYFAESVMGDPLPPLPELRKDLRDVEPGDLEGFDAVVHLAALSNDPVGSLEPQTTYDINHHASIHLAECARAAGVGRYVYSSSCSIYGKSGGAGALDETAEFAPVTPYAESKVRVEAELFELATDDFVCTSMRNATAYGWSPMLRTDIVLNDLVGWAYLTKEIKVLSDGTPWRPIVHIEDISRAFLAAVEAPAAQVQREAFNVGRDDENYQVSEIAGFVKEVVPEATLSITGEAGNDPRSYQVDFSKIGRHLPAYQPAWTALKGAEQLYEAYQRLDLTMDTFQRLYKRLPILKQHREQGLLDDMLRWT</sequence>
<reference evidence="2 3" key="1">
    <citation type="submission" date="2018-09" db="EMBL/GenBank/DDBJ databases">
        <title>Complete genome sequence of Euzebya sp. DY32-46 isolated from seawater of Pacific Ocean.</title>
        <authorList>
            <person name="Xu L."/>
            <person name="Wu Y.-H."/>
            <person name="Xu X.-W."/>
        </authorList>
    </citation>
    <scope>NUCLEOTIDE SEQUENCE [LARGE SCALE GENOMIC DNA]</scope>
    <source>
        <strain evidence="2 3">DY32-46</strain>
    </source>
</reference>
<dbReference type="SUPFAM" id="SSF51735">
    <property type="entry name" value="NAD(P)-binding Rossmann-fold domains"/>
    <property type="match status" value="1"/>
</dbReference>
<dbReference type="PANTHER" id="PTHR43245">
    <property type="entry name" value="BIFUNCTIONAL POLYMYXIN RESISTANCE PROTEIN ARNA"/>
    <property type="match status" value="1"/>
</dbReference>
<dbReference type="CDD" id="cd08946">
    <property type="entry name" value="SDR_e"/>
    <property type="match status" value="1"/>
</dbReference>
<dbReference type="Proteomes" id="UP000264006">
    <property type="component" value="Chromosome"/>
</dbReference>
<dbReference type="InterPro" id="IPR050177">
    <property type="entry name" value="Lipid_A_modif_metabolic_enz"/>
</dbReference>
<proteinExistence type="predicted"/>
<feature type="domain" description="NAD-dependent epimerase/dehydratase" evidence="1">
    <location>
        <begin position="47"/>
        <end position="221"/>
    </location>
</feature>
<evidence type="ECO:0000313" key="2">
    <source>
        <dbReference type="EMBL" id="AXV05162.1"/>
    </source>
</evidence>
<name>A0A346XSG5_9ACTN</name>
<dbReference type="InterPro" id="IPR036291">
    <property type="entry name" value="NAD(P)-bd_dom_sf"/>
</dbReference>
<dbReference type="Gene3D" id="3.40.50.720">
    <property type="entry name" value="NAD(P)-binding Rossmann-like Domain"/>
    <property type="match status" value="1"/>
</dbReference>
<evidence type="ECO:0000313" key="3">
    <source>
        <dbReference type="Proteomes" id="UP000264006"/>
    </source>
</evidence>
<dbReference type="KEGG" id="euz:DVS28_a0455"/>
<gene>
    <name evidence="2" type="ORF">DVS28_a0455</name>
</gene>